<dbReference type="EMBL" id="JAABLQ010000001">
    <property type="protein sequence ID" value="NBN77234.1"/>
    <property type="molecule type" value="Genomic_DNA"/>
</dbReference>
<dbReference type="PANTHER" id="PTHR30466">
    <property type="entry name" value="FLAVIN REDUCTASE"/>
    <property type="match status" value="1"/>
</dbReference>
<dbReference type="Pfam" id="PF01613">
    <property type="entry name" value="Flavin_Reduct"/>
    <property type="match status" value="1"/>
</dbReference>
<dbReference type="InterPro" id="IPR002563">
    <property type="entry name" value="Flavin_Rdtase-like_dom"/>
</dbReference>
<dbReference type="SUPFAM" id="SSF50475">
    <property type="entry name" value="FMN-binding split barrel"/>
    <property type="match status" value="1"/>
</dbReference>
<dbReference type="AlphaFoldDB" id="A0A7X5J714"/>
<dbReference type="Gene3D" id="2.30.110.10">
    <property type="entry name" value="Electron Transport, Fmn-binding Protein, Chain A"/>
    <property type="match status" value="1"/>
</dbReference>
<dbReference type="Proteomes" id="UP000586722">
    <property type="component" value="Unassembled WGS sequence"/>
</dbReference>
<accession>A0A7X5J714</accession>
<dbReference type="InterPro" id="IPR050268">
    <property type="entry name" value="NADH-dep_flavin_reductase"/>
</dbReference>
<evidence type="ECO:0000313" key="1">
    <source>
        <dbReference type="EMBL" id="NBN77234.1"/>
    </source>
</evidence>
<organism evidence="1 2">
    <name type="scientific">Pannonibacter tanglangensis</name>
    <dbReference type="NCBI Taxonomy" id="2750084"/>
    <lineage>
        <taxon>Bacteria</taxon>
        <taxon>Pseudomonadati</taxon>
        <taxon>Pseudomonadota</taxon>
        <taxon>Alphaproteobacteria</taxon>
        <taxon>Hyphomicrobiales</taxon>
        <taxon>Stappiaceae</taxon>
        <taxon>Pannonibacter</taxon>
    </lineage>
</organism>
<dbReference type="GO" id="GO:0042602">
    <property type="term" value="F:riboflavin reductase (NADPH) activity"/>
    <property type="evidence" value="ECO:0007669"/>
    <property type="project" value="TreeGrafter"/>
</dbReference>
<keyword evidence="2" id="KW-1185">Reference proteome</keyword>
<dbReference type="PANTHER" id="PTHR30466:SF1">
    <property type="entry name" value="FMN REDUCTASE (NADH) RUTF"/>
    <property type="match status" value="1"/>
</dbReference>
<protein>
    <submittedName>
        <fullName evidence="1">Flavin reductase</fullName>
    </submittedName>
</protein>
<dbReference type="GO" id="GO:0006208">
    <property type="term" value="P:pyrimidine nucleobase catabolic process"/>
    <property type="evidence" value="ECO:0007669"/>
    <property type="project" value="TreeGrafter"/>
</dbReference>
<dbReference type="GO" id="GO:0010181">
    <property type="term" value="F:FMN binding"/>
    <property type="evidence" value="ECO:0007669"/>
    <property type="project" value="InterPro"/>
</dbReference>
<sequence length="149" mass="15320">MSRIASAVHVLTTDGASGRCGATVSAACSLTDAPPALIVCVNRTSRIHAAVLENRVFCLNTLAGHQSALSDIFAGRAGADMEPRFAAASWEQLVTGAPVLSDALMSADCSLLQAHDVGSHTIFVGALKAVQLGSAAEALVYKGRAYHSL</sequence>
<name>A0A7X5J714_9HYPH</name>
<comment type="caution">
    <text evidence="1">The sequence shown here is derived from an EMBL/GenBank/DDBJ whole genome shotgun (WGS) entry which is preliminary data.</text>
</comment>
<evidence type="ECO:0000313" key="2">
    <source>
        <dbReference type="Proteomes" id="UP000586722"/>
    </source>
</evidence>
<gene>
    <name evidence="1" type="ORF">GWI72_03005</name>
</gene>
<dbReference type="SMART" id="SM00903">
    <property type="entry name" value="Flavin_Reduct"/>
    <property type="match status" value="1"/>
</dbReference>
<dbReference type="InterPro" id="IPR012349">
    <property type="entry name" value="Split_barrel_FMN-bd"/>
</dbReference>
<reference evidence="2" key="1">
    <citation type="submission" date="2020-01" db="EMBL/GenBank/DDBJ databases">
        <authorList>
            <person name="Fang Y."/>
            <person name="Sun R."/>
            <person name="Nie L."/>
            <person name="He J."/>
            <person name="Hao L."/>
            <person name="Wang L."/>
            <person name="Su S."/>
            <person name="Lv E."/>
            <person name="Zhang Z."/>
            <person name="Xie R."/>
            <person name="Liu H."/>
        </authorList>
    </citation>
    <scope>NUCLEOTIDE SEQUENCE [LARGE SCALE GENOMIC DNA]</scope>
    <source>
        <strain evidence="2">XCT-53</strain>
    </source>
</reference>
<proteinExistence type="predicted"/>